<protein>
    <submittedName>
        <fullName evidence="1">Uncharacterized protein</fullName>
    </submittedName>
</protein>
<accession>A0A2A5T355</accession>
<dbReference type="EMBL" id="NBYY01000016">
    <property type="protein sequence ID" value="PCS22605.1"/>
    <property type="molecule type" value="Genomic_DNA"/>
</dbReference>
<keyword evidence="2" id="KW-1185">Reference proteome</keyword>
<organism evidence="1 2">
    <name type="scientific">Candidatus Enterovibrio escicola</name>
    <dbReference type="NCBI Taxonomy" id="1927127"/>
    <lineage>
        <taxon>Bacteria</taxon>
        <taxon>Pseudomonadati</taxon>
        <taxon>Pseudomonadota</taxon>
        <taxon>Gammaproteobacteria</taxon>
        <taxon>Vibrionales</taxon>
        <taxon>Vibrionaceae</taxon>
        <taxon>Enterovibrio</taxon>
    </lineage>
</organism>
<proteinExistence type="predicted"/>
<dbReference type="Proteomes" id="UP000219020">
    <property type="component" value="Unassembled WGS sequence"/>
</dbReference>
<evidence type="ECO:0000313" key="2">
    <source>
        <dbReference type="Proteomes" id="UP000219020"/>
    </source>
</evidence>
<sequence>MGQFGHWPGVSVIPCCYFGNFPSGITAHVVGIIRTVAFLFQYLVNDLLN</sequence>
<gene>
    <name evidence="1" type="ORF">BTN49_1831</name>
</gene>
<reference evidence="2" key="1">
    <citation type="submission" date="2017-04" db="EMBL/GenBank/DDBJ databases">
        <title>Genome evolution of the luminous symbionts of deep sea anglerfish.</title>
        <authorList>
            <person name="Hendry T.A."/>
        </authorList>
    </citation>
    <scope>NUCLEOTIDE SEQUENCE [LARGE SCALE GENOMIC DNA]</scope>
</reference>
<name>A0A2A5T355_9GAMM</name>
<comment type="caution">
    <text evidence="1">The sequence shown here is derived from an EMBL/GenBank/DDBJ whole genome shotgun (WGS) entry which is preliminary data.</text>
</comment>
<evidence type="ECO:0000313" key="1">
    <source>
        <dbReference type="EMBL" id="PCS22605.1"/>
    </source>
</evidence>
<dbReference type="AlphaFoldDB" id="A0A2A5T355"/>